<dbReference type="CDD" id="cd00586">
    <property type="entry name" value="4HBT"/>
    <property type="match status" value="1"/>
</dbReference>
<comment type="caution">
    <text evidence="3">The sequence shown here is derived from an EMBL/GenBank/DDBJ whole genome shotgun (WGS) entry which is preliminary data.</text>
</comment>
<dbReference type="AlphaFoldDB" id="A0A6L6L9U3"/>
<sequence length="154" mass="18353">MKNEIEIKVRFAETDAMGVVYHGNFYCWLEMGRYDLLEKYCENSKREMAFGNYYLPVTKAECNYLDFVKFGDTIVVTTYLVRTDVPKLIFVSEIRKKGSKKLAARACTEHVFLNSEYKMLFKLPSFFKEDLEQIEREHPECLLTEKQRKERMKK</sequence>
<protein>
    <submittedName>
        <fullName evidence="3">Uncharacterized protein</fullName>
    </submittedName>
</protein>
<dbReference type="SUPFAM" id="SSF54637">
    <property type="entry name" value="Thioesterase/thiol ester dehydrase-isomerase"/>
    <property type="match status" value="1"/>
</dbReference>
<dbReference type="EMBL" id="WNAJ01000036">
    <property type="protein sequence ID" value="MTR87024.1"/>
    <property type="molecule type" value="Genomic_DNA"/>
</dbReference>
<dbReference type="InterPro" id="IPR050563">
    <property type="entry name" value="4-hydroxybenzoyl-CoA_TE"/>
</dbReference>
<evidence type="ECO:0000313" key="3">
    <source>
        <dbReference type="EMBL" id="MTR87024.1"/>
    </source>
</evidence>
<accession>A0A6L6L9U3</accession>
<reference evidence="3 4" key="1">
    <citation type="journal article" date="2019" name="Nat. Med.">
        <title>A library of human gut bacterial isolates paired with longitudinal multiomics data enables mechanistic microbiome research.</title>
        <authorList>
            <person name="Poyet M."/>
            <person name="Groussin M."/>
            <person name="Gibbons S.M."/>
            <person name="Avila-Pacheco J."/>
            <person name="Jiang X."/>
            <person name="Kearney S.M."/>
            <person name="Perrotta A.R."/>
            <person name="Berdy B."/>
            <person name="Zhao S."/>
            <person name="Lieberman T.D."/>
            <person name="Swanson P.K."/>
            <person name="Smith M."/>
            <person name="Roesemann S."/>
            <person name="Alexander J.E."/>
            <person name="Rich S.A."/>
            <person name="Livny J."/>
            <person name="Vlamakis H."/>
            <person name="Clish C."/>
            <person name="Bullock K."/>
            <person name="Deik A."/>
            <person name="Scott J."/>
            <person name="Pierce K.A."/>
            <person name="Xavier R.J."/>
            <person name="Alm E.J."/>
        </authorList>
    </citation>
    <scope>NUCLEOTIDE SEQUENCE [LARGE SCALE GENOMIC DNA]</scope>
    <source>
        <strain evidence="3 4">BIOML-A1</strain>
    </source>
</reference>
<dbReference type="PIRSF" id="PIRSF003230">
    <property type="entry name" value="YbgC"/>
    <property type="match status" value="1"/>
</dbReference>
<comment type="similarity">
    <text evidence="1">Belongs to the 4-hydroxybenzoyl-CoA thioesterase family.</text>
</comment>
<dbReference type="Gene3D" id="3.10.129.10">
    <property type="entry name" value="Hotdog Thioesterase"/>
    <property type="match status" value="1"/>
</dbReference>
<name>A0A6L6L9U3_9FIRM</name>
<dbReference type="Proteomes" id="UP000478483">
    <property type="component" value="Unassembled WGS sequence"/>
</dbReference>
<proteinExistence type="inferred from homology"/>
<keyword evidence="2" id="KW-0378">Hydrolase</keyword>
<evidence type="ECO:0000256" key="1">
    <source>
        <dbReference type="ARBA" id="ARBA00005953"/>
    </source>
</evidence>
<dbReference type="PANTHER" id="PTHR31793:SF27">
    <property type="entry name" value="NOVEL THIOESTERASE SUPERFAMILY DOMAIN AND SAPOSIN A-TYPE DOMAIN CONTAINING PROTEIN (0610012H03RIK)"/>
    <property type="match status" value="1"/>
</dbReference>
<dbReference type="InterPro" id="IPR006684">
    <property type="entry name" value="YbgC/YbaW"/>
</dbReference>
<dbReference type="Pfam" id="PF13279">
    <property type="entry name" value="4HBT_2"/>
    <property type="match status" value="1"/>
</dbReference>
<organism evidence="3 4">
    <name type="scientific">Roseburia intestinalis</name>
    <dbReference type="NCBI Taxonomy" id="166486"/>
    <lineage>
        <taxon>Bacteria</taxon>
        <taxon>Bacillati</taxon>
        <taxon>Bacillota</taxon>
        <taxon>Clostridia</taxon>
        <taxon>Lachnospirales</taxon>
        <taxon>Lachnospiraceae</taxon>
        <taxon>Roseburia</taxon>
    </lineage>
</organism>
<dbReference type="GO" id="GO:0047617">
    <property type="term" value="F:fatty acyl-CoA hydrolase activity"/>
    <property type="evidence" value="ECO:0007669"/>
    <property type="project" value="TreeGrafter"/>
</dbReference>
<dbReference type="PANTHER" id="PTHR31793">
    <property type="entry name" value="4-HYDROXYBENZOYL-COA THIOESTERASE FAMILY MEMBER"/>
    <property type="match status" value="1"/>
</dbReference>
<evidence type="ECO:0000313" key="4">
    <source>
        <dbReference type="Proteomes" id="UP000478483"/>
    </source>
</evidence>
<gene>
    <name evidence="3" type="ORF">GMD50_18725</name>
</gene>
<dbReference type="RefSeq" id="WP_118413548.1">
    <property type="nucleotide sequence ID" value="NZ_QRPI01000033.1"/>
</dbReference>
<evidence type="ECO:0000256" key="2">
    <source>
        <dbReference type="ARBA" id="ARBA00022801"/>
    </source>
</evidence>
<dbReference type="InterPro" id="IPR029069">
    <property type="entry name" value="HotDog_dom_sf"/>
</dbReference>